<dbReference type="PANTHER" id="PTHR10344:SF4">
    <property type="entry name" value="UMP-CMP KINASE 2, MITOCHONDRIAL"/>
    <property type="match status" value="1"/>
</dbReference>
<comment type="similarity">
    <text evidence="1 10">Belongs to the thymidylate kinase family.</text>
</comment>
<keyword evidence="5 10" id="KW-0545">Nucleotide biosynthesis</keyword>
<dbReference type="Proteomes" id="UP000005038">
    <property type="component" value="Unassembled WGS sequence"/>
</dbReference>
<comment type="catalytic activity">
    <reaction evidence="9 10">
        <text>dTMP + ATP = dTDP + ADP</text>
        <dbReference type="Rhea" id="RHEA:13517"/>
        <dbReference type="ChEBI" id="CHEBI:30616"/>
        <dbReference type="ChEBI" id="CHEBI:58369"/>
        <dbReference type="ChEBI" id="CHEBI:63528"/>
        <dbReference type="ChEBI" id="CHEBI:456216"/>
        <dbReference type="EC" id="2.7.4.9"/>
    </reaction>
</comment>
<evidence type="ECO:0000256" key="6">
    <source>
        <dbReference type="ARBA" id="ARBA00022741"/>
    </source>
</evidence>
<evidence type="ECO:0000256" key="9">
    <source>
        <dbReference type="ARBA" id="ARBA00048743"/>
    </source>
</evidence>
<dbReference type="EC" id="2.7.4.9" evidence="2 10"/>
<evidence type="ECO:0000256" key="5">
    <source>
        <dbReference type="ARBA" id="ARBA00022727"/>
    </source>
</evidence>
<protein>
    <recommendedName>
        <fullName evidence="3 10">Thymidylate kinase</fullName>
        <ecNumber evidence="2 10">2.7.4.9</ecNumber>
    </recommendedName>
    <alternativeName>
        <fullName evidence="10">dTMP kinase</fullName>
    </alternativeName>
</protein>
<dbReference type="EMBL" id="BAFB01000116">
    <property type="protein sequence ID" value="GAB34654.1"/>
    <property type="molecule type" value="Genomic_DNA"/>
</dbReference>
<keyword evidence="7 10" id="KW-0418">Kinase</keyword>
<evidence type="ECO:0000256" key="3">
    <source>
        <dbReference type="ARBA" id="ARBA00017144"/>
    </source>
</evidence>
<dbReference type="InterPro" id="IPR039430">
    <property type="entry name" value="Thymidylate_kin-like_dom"/>
</dbReference>
<dbReference type="InterPro" id="IPR027417">
    <property type="entry name" value="P-loop_NTPase"/>
</dbReference>
<evidence type="ECO:0000256" key="4">
    <source>
        <dbReference type="ARBA" id="ARBA00022679"/>
    </source>
</evidence>
<dbReference type="GO" id="GO:0006233">
    <property type="term" value="P:dTDP biosynthetic process"/>
    <property type="evidence" value="ECO:0007669"/>
    <property type="project" value="InterPro"/>
</dbReference>
<evidence type="ECO:0000256" key="8">
    <source>
        <dbReference type="ARBA" id="ARBA00022840"/>
    </source>
</evidence>
<dbReference type="SUPFAM" id="SSF52540">
    <property type="entry name" value="P-loop containing nucleoside triphosphate hydrolases"/>
    <property type="match status" value="1"/>
</dbReference>
<comment type="function">
    <text evidence="10">Phosphorylation of dTMP to form dTDP in both de novo and salvage pathways of dTTP synthesis.</text>
</comment>
<dbReference type="CDD" id="cd01672">
    <property type="entry name" value="TMPK"/>
    <property type="match status" value="1"/>
</dbReference>
<evidence type="ECO:0000313" key="12">
    <source>
        <dbReference type="EMBL" id="GAB34654.1"/>
    </source>
</evidence>
<dbReference type="Pfam" id="PF02223">
    <property type="entry name" value="Thymidylate_kin"/>
    <property type="match status" value="1"/>
</dbReference>
<dbReference type="InterPro" id="IPR018095">
    <property type="entry name" value="Thymidylate_kin_CS"/>
</dbReference>
<dbReference type="GO" id="GO:0005524">
    <property type="term" value="F:ATP binding"/>
    <property type="evidence" value="ECO:0007669"/>
    <property type="project" value="UniProtKB-UniRule"/>
</dbReference>
<organism evidence="12 13">
    <name type="scientific">Gordonia otitidis (strain DSM 44809 / CCUG 52243 / JCM 12355 / NBRC 100426 / IFM 10032)</name>
    <dbReference type="NCBI Taxonomy" id="1108044"/>
    <lineage>
        <taxon>Bacteria</taxon>
        <taxon>Bacillati</taxon>
        <taxon>Actinomycetota</taxon>
        <taxon>Actinomycetes</taxon>
        <taxon>Mycobacteriales</taxon>
        <taxon>Gordoniaceae</taxon>
        <taxon>Gordonia</taxon>
    </lineage>
</organism>
<dbReference type="PANTHER" id="PTHR10344">
    <property type="entry name" value="THYMIDYLATE KINASE"/>
    <property type="match status" value="1"/>
</dbReference>
<name>H5TME6_GORO1</name>
<dbReference type="STRING" id="1108044.GOOTI_116_00100"/>
<gene>
    <name evidence="10 12" type="primary">tmk</name>
    <name evidence="12" type="ORF">GOOTI_116_00100</name>
</gene>
<evidence type="ECO:0000256" key="1">
    <source>
        <dbReference type="ARBA" id="ARBA00009776"/>
    </source>
</evidence>
<comment type="caution">
    <text evidence="10">Lacks conserved residue(s) required for the propagation of feature annotation.</text>
</comment>
<dbReference type="GO" id="GO:0006235">
    <property type="term" value="P:dTTP biosynthetic process"/>
    <property type="evidence" value="ECO:0007669"/>
    <property type="project" value="UniProtKB-UniRule"/>
</dbReference>
<keyword evidence="4 10" id="KW-0808">Transferase</keyword>
<reference evidence="12" key="1">
    <citation type="submission" date="2012-02" db="EMBL/GenBank/DDBJ databases">
        <title>Whole genome shotgun sequence of Gordonia otitidis NBRC 100426.</title>
        <authorList>
            <person name="Yoshida I."/>
            <person name="Hosoyama A."/>
            <person name="Tsuchikane K."/>
            <person name="Katsumata H."/>
            <person name="Yamazaki S."/>
            <person name="Fujita N."/>
        </authorList>
    </citation>
    <scope>NUCLEOTIDE SEQUENCE [LARGE SCALE GENOMIC DNA]</scope>
    <source>
        <strain evidence="12">NBRC 100426</strain>
    </source>
</reference>
<comment type="caution">
    <text evidence="12">The sequence shown here is derived from an EMBL/GenBank/DDBJ whole genome shotgun (WGS) entry which is preliminary data.</text>
</comment>
<feature type="domain" description="Thymidylate kinase-like" evidence="11">
    <location>
        <begin position="5"/>
        <end position="188"/>
    </location>
</feature>
<dbReference type="GO" id="GO:0005829">
    <property type="term" value="C:cytosol"/>
    <property type="evidence" value="ECO:0007669"/>
    <property type="project" value="TreeGrafter"/>
</dbReference>
<dbReference type="PROSITE" id="PS01331">
    <property type="entry name" value="THYMIDYLATE_KINASE"/>
    <property type="match status" value="1"/>
</dbReference>
<dbReference type="Gene3D" id="3.40.50.300">
    <property type="entry name" value="P-loop containing nucleotide triphosphate hydrolases"/>
    <property type="match status" value="1"/>
</dbReference>
<dbReference type="GO" id="GO:0006227">
    <property type="term" value="P:dUDP biosynthetic process"/>
    <property type="evidence" value="ECO:0007669"/>
    <property type="project" value="TreeGrafter"/>
</dbReference>
<dbReference type="GO" id="GO:0004798">
    <property type="term" value="F:dTMP kinase activity"/>
    <property type="evidence" value="ECO:0007669"/>
    <property type="project" value="UniProtKB-UniRule"/>
</dbReference>
<evidence type="ECO:0000313" key="13">
    <source>
        <dbReference type="Proteomes" id="UP000005038"/>
    </source>
</evidence>
<keyword evidence="8 10" id="KW-0067">ATP-binding</keyword>
<dbReference type="HAMAP" id="MF_00165">
    <property type="entry name" value="Thymidylate_kinase"/>
    <property type="match status" value="1"/>
</dbReference>
<keyword evidence="13" id="KW-1185">Reference proteome</keyword>
<evidence type="ECO:0000256" key="10">
    <source>
        <dbReference type="HAMAP-Rule" id="MF_00165"/>
    </source>
</evidence>
<proteinExistence type="inferred from homology"/>
<dbReference type="InterPro" id="IPR018094">
    <property type="entry name" value="Thymidylate_kinase"/>
</dbReference>
<evidence type="ECO:0000259" key="11">
    <source>
        <dbReference type="Pfam" id="PF02223"/>
    </source>
</evidence>
<sequence>MLIAIEGLDGAGKNTLVTGLVDDLARRGASVATFTFPRYGASVYADVAAEALHGEHGDLRSSVNAMALLFALDRADAAAQIRAAVADVDVVILDRYVASNAAYSAGRLQQDAAGDVVRWVADLEFGRFDVPVPDKQVLLGVPASVAMERARARAASDPSRQRDAYERDDELQSRVDAVYRQLAAQNWMTPWIEVGTDSLDSTEPARLAARLIPE</sequence>
<evidence type="ECO:0000256" key="2">
    <source>
        <dbReference type="ARBA" id="ARBA00012980"/>
    </source>
</evidence>
<keyword evidence="6 10" id="KW-0547">Nucleotide-binding</keyword>
<accession>H5TME6</accession>
<evidence type="ECO:0000256" key="7">
    <source>
        <dbReference type="ARBA" id="ARBA00022777"/>
    </source>
</evidence>
<dbReference type="NCBIfam" id="NF005923">
    <property type="entry name" value="PRK07933.1"/>
    <property type="match status" value="1"/>
</dbReference>
<dbReference type="AlphaFoldDB" id="H5TME6"/>